<feature type="short sequence motif" description="DGA/G" evidence="4">
    <location>
        <begin position="209"/>
        <end position="211"/>
    </location>
</feature>
<organism evidence="6 7">
    <name type="scientific">Lepidopterella palustris CBS 459.81</name>
    <dbReference type="NCBI Taxonomy" id="1314670"/>
    <lineage>
        <taxon>Eukaryota</taxon>
        <taxon>Fungi</taxon>
        <taxon>Dikarya</taxon>
        <taxon>Ascomycota</taxon>
        <taxon>Pezizomycotina</taxon>
        <taxon>Dothideomycetes</taxon>
        <taxon>Pleosporomycetidae</taxon>
        <taxon>Mytilinidiales</taxon>
        <taxon>Argynnaceae</taxon>
        <taxon>Lepidopterella</taxon>
    </lineage>
</organism>
<feature type="domain" description="PNPLA" evidence="5">
    <location>
        <begin position="24"/>
        <end position="222"/>
    </location>
</feature>
<dbReference type="InterPro" id="IPR002641">
    <property type="entry name" value="PNPLA_dom"/>
</dbReference>
<evidence type="ECO:0000313" key="7">
    <source>
        <dbReference type="Proteomes" id="UP000250266"/>
    </source>
</evidence>
<protein>
    <submittedName>
        <fullName evidence="6">FabD/lysophospholipase-like protein</fullName>
    </submittedName>
</protein>
<dbReference type="PANTHER" id="PTHR24185">
    <property type="entry name" value="CALCIUM-INDEPENDENT PHOSPHOLIPASE A2-GAMMA"/>
    <property type="match status" value="1"/>
</dbReference>
<keyword evidence="7" id="KW-1185">Reference proteome</keyword>
<proteinExistence type="predicted"/>
<dbReference type="Gene3D" id="3.40.1090.10">
    <property type="entry name" value="Cytosolic phospholipase A2 catalytic domain"/>
    <property type="match status" value="1"/>
</dbReference>
<dbReference type="PROSITE" id="PS51635">
    <property type="entry name" value="PNPLA"/>
    <property type="match status" value="1"/>
</dbReference>
<dbReference type="GO" id="GO:0016020">
    <property type="term" value="C:membrane"/>
    <property type="evidence" value="ECO:0007669"/>
    <property type="project" value="TreeGrafter"/>
</dbReference>
<dbReference type="Pfam" id="PF01734">
    <property type="entry name" value="Patatin"/>
    <property type="match status" value="1"/>
</dbReference>
<dbReference type="GO" id="GO:0019369">
    <property type="term" value="P:arachidonate metabolic process"/>
    <property type="evidence" value="ECO:0007669"/>
    <property type="project" value="TreeGrafter"/>
</dbReference>
<feature type="short sequence motif" description="GXSXG" evidence="4">
    <location>
        <begin position="70"/>
        <end position="74"/>
    </location>
</feature>
<keyword evidence="2 4" id="KW-0442">Lipid degradation</keyword>
<name>A0A8E2E176_9PEZI</name>
<sequence>MAQPLVTQYGSEQNLLESAGLCLLSLDGGGVRGLSTLYILKHLMAQLNQRRQTARLCSMKPCEVFDLIGGTSTGGLIAIMLGRLEMDVDECILAYNKLMKTVFEEKSSSLPVSWMGTTKAQFDSKRLKSAIEEVIRSNGVSSVAAFNDGETGSFVCATAAETIGTTRLRSYTPLDELDIPSTICEAALATSAATGFFDAVSIGERQFVDGALGANNPVDEIEQEAADIWCSGTGELKPLVTCFISIGTGSSGKEPIEDNMLKFLSRTLVHIATETENAERKFASRWTKQSDNRYFRFNVEQGLQNVGLAEYKEQGRIEAVTSEYLKHRHQKLRVQDCVQKLGQKRSMYIEDSASQINCSCSSADVV</sequence>
<evidence type="ECO:0000259" key="5">
    <source>
        <dbReference type="PROSITE" id="PS51635"/>
    </source>
</evidence>
<dbReference type="GO" id="GO:0016042">
    <property type="term" value="P:lipid catabolic process"/>
    <property type="evidence" value="ECO:0007669"/>
    <property type="project" value="UniProtKB-UniRule"/>
</dbReference>
<evidence type="ECO:0000313" key="6">
    <source>
        <dbReference type="EMBL" id="OCK75505.1"/>
    </source>
</evidence>
<feature type="active site" description="Nucleophile" evidence="4">
    <location>
        <position position="72"/>
    </location>
</feature>
<reference evidence="6 7" key="1">
    <citation type="journal article" date="2016" name="Nat. Commun.">
        <title>Ectomycorrhizal ecology is imprinted in the genome of the dominant symbiotic fungus Cenococcum geophilum.</title>
        <authorList>
            <consortium name="DOE Joint Genome Institute"/>
            <person name="Peter M."/>
            <person name="Kohler A."/>
            <person name="Ohm R.A."/>
            <person name="Kuo A."/>
            <person name="Krutzmann J."/>
            <person name="Morin E."/>
            <person name="Arend M."/>
            <person name="Barry K.W."/>
            <person name="Binder M."/>
            <person name="Choi C."/>
            <person name="Clum A."/>
            <person name="Copeland A."/>
            <person name="Grisel N."/>
            <person name="Haridas S."/>
            <person name="Kipfer T."/>
            <person name="LaButti K."/>
            <person name="Lindquist E."/>
            <person name="Lipzen A."/>
            <person name="Maire R."/>
            <person name="Meier B."/>
            <person name="Mihaltcheva S."/>
            <person name="Molinier V."/>
            <person name="Murat C."/>
            <person name="Poggeler S."/>
            <person name="Quandt C.A."/>
            <person name="Sperisen C."/>
            <person name="Tritt A."/>
            <person name="Tisserant E."/>
            <person name="Crous P.W."/>
            <person name="Henrissat B."/>
            <person name="Nehls U."/>
            <person name="Egli S."/>
            <person name="Spatafora J.W."/>
            <person name="Grigoriev I.V."/>
            <person name="Martin F.M."/>
        </authorList>
    </citation>
    <scope>NUCLEOTIDE SEQUENCE [LARGE SCALE GENOMIC DNA]</scope>
    <source>
        <strain evidence="6 7">CBS 459.81</strain>
    </source>
</reference>
<evidence type="ECO:0000256" key="4">
    <source>
        <dbReference type="PROSITE-ProRule" id="PRU01161"/>
    </source>
</evidence>
<dbReference type="OrthoDB" id="1658288at2759"/>
<feature type="active site" description="Proton acceptor" evidence="4">
    <location>
        <position position="209"/>
    </location>
</feature>
<dbReference type="Proteomes" id="UP000250266">
    <property type="component" value="Unassembled WGS sequence"/>
</dbReference>
<keyword evidence="3 4" id="KW-0443">Lipid metabolism</keyword>
<dbReference type="PANTHER" id="PTHR24185:SF1">
    <property type="entry name" value="CALCIUM-INDEPENDENT PHOSPHOLIPASE A2-GAMMA"/>
    <property type="match status" value="1"/>
</dbReference>
<keyword evidence="1 4" id="KW-0378">Hydrolase</keyword>
<gene>
    <name evidence="6" type="ORF">K432DRAFT_308361</name>
</gene>
<evidence type="ECO:0000256" key="2">
    <source>
        <dbReference type="ARBA" id="ARBA00022963"/>
    </source>
</evidence>
<dbReference type="InterPro" id="IPR016035">
    <property type="entry name" value="Acyl_Trfase/lysoPLipase"/>
</dbReference>
<dbReference type="EMBL" id="KV745309">
    <property type="protein sequence ID" value="OCK75505.1"/>
    <property type="molecule type" value="Genomic_DNA"/>
</dbReference>
<dbReference type="SUPFAM" id="SSF52151">
    <property type="entry name" value="FabD/lysophospholipase-like"/>
    <property type="match status" value="1"/>
</dbReference>
<dbReference type="GO" id="GO:0046486">
    <property type="term" value="P:glycerolipid metabolic process"/>
    <property type="evidence" value="ECO:0007669"/>
    <property type="project" value="UniProtKB-ARBA"/>
</dbReference>
<dbReference type="GO" id="GO:0047499">
    <property type="term" value="F:calcium-independent phospholipase A2 activity"/>
    <property type="evidence" value="ECO:0007669"/>
    <property type="project" value="TreeGrafter"/>
</dbReference>
<accession>A0A8E2E176</accession>
<dbReference type="AlphaFoldDB" id="A0A8E2E176"/>
<feature type="short sequence motif" description="GXGXXG" evidence="4">
    <location>
        <begin position="28"/>
        <end position="33"/>
    </location>
</feature>
<evidence type="ECO:0000256" key="3">
    <source>
        <dbReference type="ARBA" id="ARBA00023098"/>
    </source>
</evidence>
<dbReference type="CDD" id="cd07216">
    <property type="entry name" value="Pat17_PNPLA8_PNPLA9_like3"/>
    <property type="match status" value="1"/>
</dbReference>
<evidence type="ECO:0000256" key="1">
    <source>
        <dbReference type="ARBA" id="ARBA00022801"/>
    </source>
</evidence>